<dbReference type="RefSeq" id="YP_004324081.1">
    <property type="nucleotide sequence ID" value="NC_015287.1"/>
</dbReference>
<dbReference type="GO" id="GO:0098015">
    <property type="term" value="C:virus tail"/>
    <property type="evidence" value="ECO:0007669"/>
    <property type="project" value="UniProtKB-KW"/>
</dbReference>
<dbReference type="Gene3D" id="2.40.30.20">
    <property type="match status" value="1"/>
</dbReference>
<dbReference type="GeneID" id="10328597"/>
<dbReference type="PROSITE" id="PS51688">
    <property type="entry name" value="ICA"/>
    <property type="match status" value="1"/>
</dbReference>
<dbReference type="InterPro" id="IPR030392">
    <property type="entry name" value="S74_ICA"/>
</dbReference>
<organism evidence="4 5">
    <name type="scientific">Synechococcus phage S-SSM7</name>
    <dbReference type="NCBI Taxonomy" id="445686"/>
    <lineage>
        <taxon>Viruses</taxon>
        <taxon>Duplodnaviria</taxon>
        <taxon>Heunggongvirae</taxon>
        <taxon>Uroviricota</taxon>
        <taxon>Caudoviricetes</taxon>
        <taxon>Pantevenvirales</taxon>
        <taxon>Kyanoviridae</taxon>
        <taxon>Lipsvirus</taxon>
        <taxon>Lipsvirus ssm7</taxon>
    </lineage>
</organism>
<keyword evidence="5" id="KW-1185">Reference proteome</keyword>
<dbReference type="KEGG" id="vg:10328597"/>
<feature type="domain" description="Peptidase S74" evidence="3">
    <location>
        <begin position="2228"/>
        <end position="2324"/>
    </location>
</feature>
<keyword evidence="2" id="KW-1227">Viral tail protein</keyword>
<accession>E3SKU6</accession>
<reference evidence="4 5" key="1">
    <citation type="journal article" date="2010" name="Environ. Microbiol.">
        <title>Genomic analysis of oceanic cyanobacterial myoviruses compared with T4-like myoviruses from diverse hosts and environments.</title>
        <authorList>
            <person name="Sullivan M.B."/>
            <person name="Huang K.H."/>
            <person name="Ignacio-Espinoza J.C."/>
            <person name="Berlin A.M."/>
            <person name="Kelly L."/>
            <person name="Weigele P.R."/>
            <person name="DeFrancesco A.S."/>
            <person name="Kern S.E."/>
            <person name="Thompson L.R."/>
            <person name="Young S."/>
            <person name="Yandava C."/>
            <person name="Fu R."/>
            <person name="Krastins B."/>
            <person name="Chase M."/>
            <person name="Sarracino D."/>
            <person name="Osburne M.S."/>
            <person name="Henn M.R."/>
            <person name="Chisholm S.W."/>
        </authorList>
    </citation>
    <scope>NUCLEOTIDE SEQUENCE [LARGE SCALE GENOMIC DNA]</scope>
    <source>
        <strain evidence="4">8109-3</strain>
    </source>
</reference>
<dbReference type="InterPro" id="IPR023366">
    <property type="entry name" value="ATP_synth_asu-like_sf"/>
</dbReference>
<gene>
    <name evidence="4" type="ORF">SSSM7_028</name>
</gene>
<dbReference type="Pfam" id="PF13884">
    <property type="entry name" value="Peptidase_S74"/>
    <property type="match status" value="1"/>
</dbReference>
<name>E3SKU6_9CAUD</name>
<dbReference type="EMBL" id="GU071098">
    <property type="protein sequence ID" value="ADO98094.1"/>
    <property type="molecule type" value="Genomic_DNA"/>
</dbReference>
<protein>
    <submittedName>
        <fullName evidence="4">Fiber</fullName>
    </submittedName>
</protein>
<sequence>MPLSRLENFLKNAEGNILYVNPSDFDATDSIENRGNSQTRPFKTIQRALIEAARFSYQTGKNNDKIDRTTILAYPGTHYIDNRPGFTVVNNGGNAEFKQRKNAGYEVTSLEQFTTESNFDVLDPNNELYKYNSTEGGAIMPRGTSIIGLDLRKTKLRPLYVPDPQNDDMEYGGVLRVTGTCYFTAFTIFDADITKTAYYDYDSNRKTPSYSHHKLATFTYADGINNVLIDGTDSGLTDLDMYYFKVAKAYGDSSGRPVGDYPTFDDFEPNVDEFRIVGDLQSDPVGVTSIRAGDGNTPTATLTINTNKPHGLFKDTPVLIAGITTAINSYNGSFLVDEVTSNTQFTVQTPNVPANALPTPQEIQNSSVIVESDTVGSASPYIFNVSLRSVFGMNGLDCDGDKATGFKSMVCAQFTGISIQKDDNAFILYNPTTAIFNDTTTVAESDKPLHSNSRAIYKPFYETSHMRTRNNSVIQLVSVFAIAYARHFHAERGGDASITNSNSNFGQTALEATGFRPTSFDRDDVGYITHVIPPREIVREDSTVSWLTIDTRKTIGVGVTERMYLFGYNNEEIIPPAEIDSFKVGARNDDKLFLSLVNTLSGQAVQETYESPIFMQVPSGIGTSGFKEYEVIRNSGVNAIISNVFQFKTTHQLVNGEKVRVFSNTGETPSGIINDKIYFAISGGTLAADRIQLASTFNDAIARRPITGISNGGGKLVIRSTVSDKNPGDPGHPMQFDETTYTINNVPNTVGGWYLTGASNLSNTIYPALVSIGVGVIGEETGTTFLKRRVDNRSLLDRLYRLRYVIPKEHINARAPKPGFILQESKTVGVGSASFLSADLSNPTQLKNVKIIKTASWNAQTISYTTEEPHRLQKGDIVTIRNIDSVNNSTGTFKLGYNGEFGVDNIISTKKFTVTGISTDPGLFLNQVNQRTTQQQIEALPTVQRSKALDSFTVYRVQENKPHVPGTSGQDGVYNITMVCASIPLDKDLGFGVSTKSFQQDVRNLYPQQDRDNYDSDPEPTITHASAAVIGEVITNNKKKSITKESLGYFMQGQQVGFAATGAVITGTGNTTVTLFTDVEHNFNSIKGISIVNPGAGYNNGSGIATVIYAGDLENSALIGRNASAKITISAAGTITDAQLLDGGCGYGIGNTMTVSSFPAGAPSVAGVVSVTSIFNNVGDGLNLSGFEDPKLNGTFKIVDIPTSKSVSVEISTSRNLDPYFKERDDRRVPTYHLANIGVGVTYIDVSRETGLTTVRTDNNHSLVPGNGFVIQGTGNPLFDDRKLVVDGVEEGLPLRSITFNVGIITSGIDTSYSVQSNRLFGTGISANGKSLSAGENNLAGRSSYFYTGISTTINAPLTSTDTTITLSSTEGFKRGDYCMINGEIVRFTSDNINNILRGQFGTLASPAITGTTIKKIKVLAMELRRPSILRASGHTFEYLGYGSGNYSTSLPQKQDRVLSDQETLSAQKKELDGGTVVYTGMNDSGDFFTGYKKLSSITGEEEVLEAPVFTYVGDDAEAETIKRASGVFDEVLIRESLTVEGGDNNNRTSQFYGPVNMTEKLTNTSEDGIETVNLSLRGDAPQGKVFTVGISTPLTAARSGDISFVGVPNAGGYLGHIFAEGEWRRFGAVSQERDRSFYKFDQIGIGQSGVGIFNFKDSLEVNGVAKIKDLFVSGIVTFAANQSFAGVSYDTLVIKKNANFWGYNTTGGISYDGIPWEQHGYYTQVHEAGTSRLYNMEVVGTYVTFKPASAIHVEGPMKSTFAGVSTFSGTLKVGNLESTGGTFNGTFVNADNASFQVLEASTQLYARAGIVTDLHVTVGVVTNGLYADIGITTLSHVGTQYVNENRVFTGIVTNLQVTNSATIANETVTNATITNLIIPNTGSADIEVANIDQITATDITFTDDLIGPDAYFSNDVDSDGLTTRYIGSKYGPNPGVESEQLTIFANAGLYTCISGFAMTMARINMTSGGDGLAAPKVTADVGIITALSAGSNANMTIDAGPAGQIKSFQFESIATNVPPIKTSSSVKCVNLNADLLDGLTMIDNNWTSGASIVGRDSNGSTKVNVITANQFAGGSGAFPNGITGNNANIGGNNTINNLTVTGSFDTSGGTEFAGNAATSTLASNIAIGANRVPYNNANNSTTSSSNFTFNGTTLSVANVTSSFTGDLAGRSTASDTSKIISAGGGGYNVVLTDGLGNNKGLAIDGGITFNGGSNSLTVSGDITAFASDMRLKTNIEKIQGAVAKVCKLSGFTYEFNETGRDLKLPAGKQLGVSAQQVQEIFPEAVAVRPIDEYLTVKYEKLVPVLIEAIKELKEEIESLKSGGYGKA</sequence>
<dbReference type="Proteomes" id="UP000006527">
    <property type="component" value="Segment"/>
</dbReference>
<comment type="subcellular location">
    <subcellularLocation>
        <location evidence="1">Virion</location>
    </subcellularLocation>
</comment>
<evidence type="ECO:0000313" key="4">
    <source>
        <dbReference type="EMBL" id="ADO98094.1"/>
    </source>
</evidence>
<evidence type="ECO:0000256" key="2">
    <source>
        <dbReference type="ARBA" id="ARBA00022732"/>
    </source>
</evidence>
<evidence type="ECO:0000256" key="1">
    <source>
        <dbReference type="ARBA" id="ARBA00004328"/>
    </source>
</evidence>
<proteinExistence type="predicted"/>
<evidence type="ECO:0000313" key="5">
    <source>
        <dbReference type="Proteomes" id="UP000006527"/>
    </source>
</evidence>
<evidence type="ECO:0000259" key="3">
    <source>
        <dbReference type="PROSITE" id="PS51688"/>
    </source>
</evidence>
<keyword evidence="2" id="KW-0946">Virion</keyword>